<feature type="transmembrane region" description="Helical" evidence="1">
    <location>
        <begin position="24"/>
        <end position="43"/>
    </location>
</feature>
<proteinExistence type="predicted"/>
<evidence type="ECO:0000313" key="3">
    <source>
        <dbReference type="Proteomes" id="UP000594262"/>
    </source>
</evidence>
<dbReference type="Proteomes" id="UP000594262">
    <property type="component" value="Unplaced"/>
</dbReference>
<protein>
    <submittedName>
        <fullName evidence="2">Uncharacterized protein</fullName>
    </submittedName>
</protein>
<evidence type="ECO:0000313" key="2">
    <source>
        <dbReference type="EnsemblMetazoa" id="CLYHEMP017888.1"/>
    </source>
</evidence>
<keyword evidence="1" id="KW-0812">Transmembrane</keyword>
<dbReference type="EnsemblMetazoa" id="CLYHEMT017888.1">
    <property type="protein sequence ID" value="CLYHEMP017888.1"/>
    <property type="gene ID" value="CLYHEMG017888"/>
</dbReference>
<sequence length="140" mass="16473">MGVWYKQLGLLLWKNFLIQSRRKLSTLFEILLPIFFVLILLILRITTIKSKHHDDPTLWNPFQMNRTIPLNKNPDSSSIPNIVNRNPYMDNKPFYTVKKWSIAYAPNNSETRFIMSNLKTFLDANVDAFESPEEMIKNVV</sequence>
<name>A0A7M5X4J5_9CNID</name>
<evidence type="ECO:0000256" key="1">
    <source>
        <dbReference type="SAM" id="Phobius"/>
    </source>
</evidence>
<reference evidence="2" key="1">
    <citation type="submission" date="2021-01" db="UniProtKB">
        <authorList>
            <consortium name="EnsemblMetazoa"/>
        </authorList>
    </citation>
    <scope>IDENTIFICATION</scope>
</reference>
<dbReference type="AlphaFoldDB" id="A0A7M5X4J5"/>
<organism evidence="2 3">
    <name type="scientific">Clytia hemisphaerica</name>
    <dbReference type="NCBI Taxonomy" id="252671"/>
    <lineage>
        <taxon>Eukaryota</taxon>
        <taxon>Metazoa</taxon>
        <taxon>Cnidaria</taxon>
        <taxon>Hydrozoa</taxon>
        <taxon>Hydroidolina</taxon>
        <taxon>Leptothecata</taxon>
        <taxon>Obeliida</taxon>
        <taxon>Clytiidae</taxon>
        <taxon>Clytia</taxon>
    </lineage>
</organism>
<keyword evidence="3" id="KW-1185">Reference proteome</keyword>
<accession>A0A7M5X4J5</accession>
<keyword evidence="1" id="KW-1133">Transmembrane helix</keyword>
<keyword evidence="1" id="KW-0472">Membrane</keyword>